<evidence type="ECO:0000313" key="5">
    <source>
        <dbReference type="Proteomes" id="UP000694393"/>
    </source>
</evidence>
<dbReference type="SUPFAM" id="SSF48726">
    <property type="entry name" value="Immunoglobulin"/>
    <property type="match status" value="1"/>
</dbReference>
<reference evidence="4" key="2">
    <citation type="submission" date="2025-09" db="UniProtKB">
        <authorList>
            <consortium name="Ensembl"/>
        </authorList>
    </citation>
    <scope>IDENTIFICATION</scope>
</reference>
<keyword evidence="2" id="KW-0472">Membrane</keyword>
<dbReference type="PANTHER" id="PTHR14334">
    <property type="entry name" value="B-CELL ANTIGEN RECEPTOR COMPLEX-ASSOCIATED PROTEIN"/>
    <property type="match status" value="1"/>
</dbReference>
<dbReference type="GO" id="GO:0030183">
    <property type="term" value="P:B cell differentiation"/>
    <property type="evidence" value="ECO:0007669"/>
    <property type="project" value="TreeGrafter"/>
</dbReference>
<accession>A0A8C8RFC2</accession>
<evidence type="ECO:0000256" key="1">
    <source>
        <dbReference type="ARBA" id="ARBA00023319"/>
    </source>
</evidence>
<dbReference type="PROSITE" id="PS50835">
    <property type="entry name" value="IG_LIKE"/>
    <property type="match status" value="1"/>
</dbReference>
<evidence type="ECO:0000256" key="2">
    <source>
        <dbReference type="SAM" id="Phobius"/>
    </source>
</evidence>
<dbReference type="Ensembl" id="ENSPCET00000004306.1">
    <property type="protein sequence ID" value="ENSPCEP00000004175.1"/>
    <property type="gene ID" value="ENSPCEG00000003346.1"/>
</dbReference>
<dbReference type="InterPro" id="IPR007110">
    <property type="entry name" value="Ig-like_dom"/>
</dbReference>
<protein>
    <recommendedName>
        <fullName evidence="3">Ig-like domain-containing protein</fullName>
    </recommendedName>
</protein>
<feature type="transmembrane region" description="Helical" evidence="2">
    <location>
        <begin position="156"/>
        <end position="177"/>
    </location>
</feature>
<feature type="domain" description="Ig-like" evidence="3">
    <location>
        <begin position="10"/>
        <end position="125"/>
    </location>
</feature>
<dbReference type="GO" id="GO:0009897">
    <property type="term" value="C:external side of plasma membrane"/>
    <property type="evidence" value="ECO:0007669"/>
    <property type="project" value="TreeGrafter"/>
</dbReference>
<dbReference type="InterPro" id="IPR003599">
    <property type="entry name" value="Ig_sub"/>
</dbReference>
<evidence type="ECO:0000313" key="4">
    <source>
        <dbReference type="Ensembl" id="ENSPCEP00000004175.1"/>
    </source>
</evidence>
<dbReference type="Pfam" id="PF07686">
    <property type="entry name" value="V-set"/>
    <property type="match status" value="1"/>
</dbReference>
<dbReference type="GO" id="GO:0019815">
    <property type="term" value="C:B cell receptor complex"/>
    <property type="evidence" value="ECO:0007669"/>
    <property type="project" value="TreeGrafter"/>
</dbReference>
<dbReference type="GO" id="GO:0050853">
    <property type="term" value="P:B cell receptor signaling pathway"/>
    <property type="evidence" value="ECO:0007669"/>
    <property type="project" value="TreeGrafter"/>
</dbReference>
<proteinExistence type="predicted"/>
<dbReference type="SMART" id="SM00409">
    <property type="entry name" value="IG"/>
    <property type="match status" value="1"/>
</dbReference>
<dbReference type="InterPro" id="IPR013106">
    <property type="entry name" value="Ig_V-set"/>
</dbReference>
<evidence type="ECO:0000259" key="3">
    <source>
        <dbReference type="PROSITE" id="PS50835"/>
    </source>
</evidence>
<dbReference type="Gene3D" id="2.60.40.10">
    <property type="entry name" value="Immunoglobulins"/>
    <property type="match status" value="1"/>
</dbReference>
<keyword evidence="5" id="KW-1185">Reference proteome</keyword>
<dbReference type="Proteomes" id="UP000694393">
    <property type="component" value="Unplaced"/>
</dbReference>
<dbReference type="InterPro" id="IPR036179">
    <property type="entry name" value="Ig-like_dom_sf"/>
</dbReference>
<keyword evidence="1" id="KW-0393">Immunoglobulin domain</keyword>
<dbReference type="CDD" id="cd00099">
    <property type="entry name" value="IgV"/>
    <property type="match status" value="1"/>
</dbReference>
<keyword evidence="2" id="KW-0812">Transmembrane</keyword>
<name>A0A8C8RFC2_9SAUR</name>
<keyword evidence="2" id="KW-1133">Transmembrane helix</keyword>
<reference evidence="4" key="1">
    <citation type="submission" date="2025-08" db="UniProtKB">
        <authorList>
            <consortium name="Ensembl"/>
        </authorList>
    </citation>
    <scope>IDENTIFICATION</scope>
</reference>
<dbReference type="PANTHER" id="PTHR14334:SF1">
    <property type="entry name" value="B-CELL ANTIGEN RECEPTOR COMPLEX-ASSOCIATED PROTEIN ALPHA CHAIN"/>
    <property type="match status" value="1"/>
</dbReference>
<dbReference type="AlphaFoldDB" id="A0A8C8RFC2"/>
<dbReference type="InterPro" id="IPR013783">
    <property type="entry name" value="Ig-like_fold"/>
</dbReference>
<sequence>MDLGLEMIYPVTRSYPLCDANSLSSLGALRTSQEPRSLNVTAGESVTLSCTFQNREGSTAKALWLRGSRADVVLDSNHPFYRARLNVSRLDEVTQGKATLILSDVEERDSGLYRCCIETHNKEMGIGEGTQLRVMQRIQTATGEKLRLESRTELTIYRAVIALAAIGIILLAGVLVLHRRKGIYPSFHTRFICLFFRGLKFTSLPRAFD</sequence>
<organism evidence="4 5">
    <name type="scientific">Pelusios castaneus</name>
    <name type="common">West African mud turtle</name>
    <dbReference type="NCBI Taxonomy" id="367368"/>
    <lineage>
        <taxon>Eukaryota</taxon>
        <taxon>Metazoa</taxon>
        <taxon>Chordata</taxon>
        <taxon>Craniata</taxon>
        <taxon>Vertebrata</taxon>
        <taxon>Euteleostomi</taxon>
        <taxon>Archelosauria</taxon>
        <taxon>Testudinata</taxon>
        <taxon>Testudines</taxon>
        <taxon>Pleurodira</taxon>
        <taxon>Pelomedusidae</taxon>
        <taxon>Pelusios</taxon>
    </lineage>
</organism>